<dbReference type="Pfam" id="PF21350">
    <property type="entry name" value="Cas6_I-A"/>
    <property type="match status" value="1"/>
</dbReference>
<reference evidence="7 8" key="1">
    <citation type="submission" date="2015-11" db="EMBL/GenBank/DDBJ databases">
        <authorList>
            <person name="Zhang Y."/>
            <person name="Guo Z."/>
        </authorList>
    </citation>
    <scope>NUCLEOTIDE SEQUENCE [LARGE SCALE GENOMIC DNA]</scope>
    <source>
        <strain evidence="7">JGI-4</strain>
    </source>
</reference>
<accession>A0A0P1NX58</accession>
<feature type="site" description="Transition state stabilizer" evidence="4">
    <location>
        <position position="66"/>
    </location>
</feature>
<keyword evidence="2" id="KW-0694">RNA-binding</keyword>
<accession>A0A0P1LMA0</accession>
<evidence type="ECO:0000259" key="6">
    <source>
        <dbReference type="Pfam" id="PF01881"/>
    </source>
</evidence>
<evidence type="ECO:0000256" key="2">
    <source>
        <dbReference type="ARBA" id="ARBA00022884"/>
    </source>
</evidence>
<evidence type="ECO:0000256" key="3">
    <source>
        <dbReference type="ARBA" id="ARBA00023118"/>
    </source>
</evidence>
<dbReference type="GO" id="GO:0003723">
    <property type="term" value="F:RNA binding"/>
    <property type="evidence" value="ECO:0007669"/>
    <property type="project" value="UniProtKB-KW"/>
</dbReference>
<keyword evidence="3" id="KW-0051">Antiviral defense</keyword>
<sequence>MGGRRKLIFSGMRLEVNLISSGDNQLSLNYNHFIAGLIYRVISLHSERFARRIHSGGFKLNGKVFKMFTFSKIFYFNGAHVEDSHIVIPSNSEISFLISSPYEEFVKDFAFGLTKADKIWISEQKNLYILKSVEVIFEPKIFDGDPKEVIEVEGVFISPLVVSKVDALGRRIFLGCFDAEVPYLIRKNLFEKFTAFYKYEPEDEFDFVFNLNYIVKKRWRKLITIKAGKKEETKIPCMVAPFKLRGTRRIIKFAWDVGLGEKNSMGFGMWDIAKPRKKNKILGENGF</sequence>
<organism evidence="7 8">
    <name type="scientific">Candidatus Kryptonium thompsonii</name>
    <dbReference type="NCBI Taxonomy" id="1633631"/>
    <lineage>
        <taxon>Bacteria</taxon>
        <taxon>Pseudomonadati</taxon>
        <taxon>Candidatus Kryptoniota</taxon>
        <taxon>Candidatus Kryptonium</taxon>
    </lineage>
</organism>
<dbReference type="GO" id="GO:0051607">
    <property type="term" value="P:defense response to virus"/>
    <property type="evidence" value="ECO:0007669"/>
    <property type="project" value="UniProtKB-KW"/>
</dbReference>
<dbReference type="PANTHER" id="PTHR36984">
    <property type="entry name" value="CRISPR-ASSOCIATED ENDORIBONUCLEASE CAS6 1"/>
    <property type="match status" value="1"/>
</dbReference>
<comment type="similarity">
    <text evidence="1">Belongs to the CRISPR-associated protein Cas6/Cse3/CasE family.</text>
</comment>
<dbReference type="Pfam" id="PF01881">
    <property type="entry name" value="Cas_Cas6_C"/>
    <property type="match status" value="1"/>
</dbReference>
<feature type="active site" description="Proton acceptor" evidence="5">
    <location>
        <position position="39"/>
    </location>
</feature>
<gene>
    <name evidence="7" type="ORF">JGI4_01917</name>
</gene>
<dbReference type="Gene3D" id="3.30.70.1900">
    <property type="match status" value="1"/>
</dbReference>
<dbReference type="InterPro" id="IPR045747">
    <property type="entry name" value="CRISPR-assoc_prot_Cas6_N_sf"/>
</dbReference>
<evidence type="ECO:0000256" key="4">
    <source>
        <dbReference type="PIRSR" id="PIRSR005054-1"/>
    </source>
</evidence>
<dbReference type="NCBIfam" id="TIGR01877">
    <property type="entry name" value="cas_cas6"/>
    <property type="match status" value="1"/>
</dbReference>
<protein>
    <submittedName>
        <fullName evidence="7">CRISPR-associated protein, Cas6 family</fullName>
    </submittedName>
</protein>
<dbReference type="Proteomes" id="UP000182011">
    <property type="component" value="Unassembled WGS sequence"/>
</dbReference>
<evidence type="ECO:0000313" key="7">
    <source>
        <dbReference type="EMBL" id="CUU07837.1"/>
    </source>
</evidence>
<dbReference type="STRING" id="1633631.GCA_001442925_01912"/>
<accession>A0A0S4NCW3</accession>
<accession>A0A0P1LRF2</accession>
<dbReference type="AlphaFoldDB" id="A0A0P1LZ67"/>
<dbReference type="CDD" id="cd21140">
    <property type="entry name" value="Cas6_I-like"/>
    <property type="match status" value="1"/>
</dbReference>
<accession>A0A0P1LZ67</accession>
<evidence type="ECO:0000313" key="8">
    <source>
        <dbReference type="Proteomes" id="UP000182011"/>
    </source>
</evidence>
<dbReference type="Gene3D" id="3.30.70.1890">
    <property type="match status" value="1"/>
</dbReference>
<dbReference type="InterPro" id="IPR049435">
    <property type="entry name" value="Cas_Cas6_C"/>
</dbReference>
<dbReference type="PANTHER" id="PTHR36984:SF1">
    <property type="entry name" value="CRISPR-ASSOCIATED ENDORIBONUCLEASE CAS6 1"/>
    <property type="match status" value="1"/>
</dbReference>
<evidence type="ECO:0000256" key="1">
    <source>
        <dbReference type="ARBA" id="ARBA00005937"/>
    </source>
</evidence>
<dbReference type="GO" id="GO:0016788">
    <property type="term" value="F:hydrolase activity, acting on ester bonds"/>
    <property type="evidence" value="ECO:0007669"/>
    <property type="project" value="InterPro"/>
</dbReference>
<dbReference type="EMBL" id="FAOP01000007">
    <property type="protein sequence ID" value="CUU07837.1"/>
    <property type="molecule type" value="Genomic_DNA"/>
</dbReference>
<dbReference type="PIRSF" id="PIRSF005054">
    <property type="entry name" value="PF1131"/>
    <property type="match status" value="1"/>
</dbReference>
<accession>A0A0P1MGT6</accession>
<feature type="active site" description="Proton donor" evidence="5">
    <location>
        <position position="54"/>
    </location>
</feature>
<feature type="domain" description="CRISPR associated protein Cas6 C-terminal" evidence="6">
    <location>
        <begin position="155"/>
        <end position="272"/>
    </location>
</feature>
<evidence type="ECO:0000256" key="5">
    <source>
        <dbReference type="PIRSR" id="PIRSR005054-50"/>
    </source>
</evidence>
<name>A0A0P1LZ67_9BACT</name>
<proteinExistence type="inferred from homology"/>
<dbReference type="InterPro" id="IPR010156">
    <property type="entry name" value="CRISPR-assoc_prot_Cas6"/>
</dbReference>